<dbReference type="InterPro" id="IPR024983">
    <property type="entry name" value="CHAT_dom"/>
</dbReference>
<dbReference type="OrthoDB" id="9991317at2759"/>
<reference evidence="3" key="1">
    <citation type="journal article" date="2012" name="Proc. Natl. Acad. Sci. U.S.A.">
        <title>Genome sequence of the button mushroom Agaricus bisporus reveals mechanisms governing adaptation to a humic-rich ecological niche.</title>
        <authorList>
            <person name="Morin E."/>
            <person name="Kohler A."/>
            <person name="Baker A.R."/>
            <person name="Foulongne-Oriol M."/>
            <person name="Lombard V."/>
            <person name="Nagy L.G."/>
            <person name="Ohm R.A."/>
            <person name="Patyshakuliyeva A."/>
            <person name="Brun A."/>
            <person name="Aerts A.L."/>
            <person name="Bailey A.M."/>
            <person name="Billette C."/>
            <person name="Coutinho P.M."/>
            <person name="Deakin G."/>
            <person name="Doddapaneni H."/>
            <person name="Floudas D."/>
            <person name="Grimwood J."/>
            <person name="Hilden K."/>
            <person name="Kuees U."/>
            <person name="LaButti K.M."/>
            <person name="Lapidus A."/>
            <person name="Lindquist E.A."/>
            <person name="Lucas S.M."/>
            <person name="Murat C."/>
            <person name="Riley R.W."/>
            <person name="Salamov A.A."/>
            <person name="Schmutz J."/>
            <person name="Subramanian V."/>
            <person name="Woesten H.A.B."/>
            <person name="Xu J."/>
            <person name="Eastwood D.C."/>
            <person name="Foster G.D."/>
            <person name="Sonnenberg A.S."/>
            <person name="Cullen D."/>
            <person name="de Vries R.P."/>
            <person name="Lundell T."/>
            <person name="Hibbett D.S."/>
            <person name="Henrissat B."/>
            <person name="Burton K.S."/>
            <person name="Kerrigan R.W."/>
            <person name="Challen M.P."/>
            <person name="Grigoriev I.V."/>
            <person name="Martin F."/>
        </authorList>
    </citation>
    <scope>NUCLEOTIDE SEQUENCE [LARGE SCALE GENOMIC DNA]</scope>
    <source>
        <strain evidence="3">JB137-S8 / ATCC MYA-4627 / FGSC 10392</strain>
    </source>
</reference>
<dbReference type="RefSeq" id="XP_007327318.1">
    <property type="nucleotide sequence ID" value="XM_007327256.1"/>
</dbReference>
<organism evidence="2 3">
    <name type="scientific">Agaricus bisporus var. burnettii (strain JB137-S8 / ATCC MYA-4627 / FGSC 10392)</name>
    <name type="common">White button mushroom</name>
    <dbReference type="NCBI Taxonomy" id="597362"/>
    <lineage>
        <taxon>Eukaryota</taxon>
        <taxon>Fungi</taxon>
        <taxon>Dikarya</taxon>
        <taxon>Basidiomycota</taxon>
        <taxon>Agaricomycotina</taxon>
        <taxon>Agaricomycetes</taxon>
        <taxon>Agaricomycetidae</taxon>
        <taxon>Agaricales</taxon>
        <taxon>Agaricineae</taxon>
        <taxon>Agaricaceae</taxon>
        <taxon>Agaricus</taxon>
    </lineage>
</organism>
<dbReference type="HOGENOM" id="CLU_001305_1_2_1"/>
<proteinExistence type="predicted"/>
<keyword evidence="3" id="KW-1185">Reference proteome</keyword>
<dbReference type="OMA" id="VYKAMIT"/>
<evidence type="ECO:0000313" key="3">
    <source>
        <dbReference type="Proteomes" id="UP000008493"/>
    </source>
</evidence>
<dbReference type="GeneID" id="18830908"/>
<dbReference type="STRING" id="597362.K5XFG7"/>
<evidence type="ECO:0000313" key="2">
    <source>
        <dbReference type="EMBL" id="EKM82133.1"/>
    </source>
</evidence>
<dbReference type="AlphaFoldDB" id="K5XFG7"/>
<dbReference type="KEGG" id="abp:AGABI1DRAFT70757"/>
<name>K5XFG7_AGABU</name>
<dbReference type="EMBL" id="JH971387">
    <property type="protein sequence ID" value="EKM82133.1"/>
    <property type="molecule type" value="Genomic_DNA"/>
</dbReference>
<protein>
    <recommendedName>
        <fullName evidence="1">CHAT domain-containing protein</fullName>
    </recommendedName>
</protein>
<dbReference type="Pfam" id="PF12770">
    <property type="entry name" value="CHAT"/>
    <property type="match status" value="1"/>
</dbReference>
<feature type="domain" description="CHAT" evidence="1">
    <location>
        <begin position="3"/>
        <end position="160"/>
    </location>
</feature>
<accession>K5XFG7</accession>
<evidence type="ECO:0000259" key="1">
    <source>
        <dbReference type="Pfam" id="PF12770"/>
    </source>
</evidence>
<gene>
    <name evidence="2" type="ORF">AGABI1DRAFT_70757</name>
</gene>
<dbReference type="InParanoid" id="K5XFG7"/>
<dbReference type="Proteomes" id="UP000008493">
    <property type="component" value="Unassembled WGS sequence"/>
</dbReference>
<sequence length="161" mass="17630">MRLLKDEGAQITTVLDAMNSSHLVHLACHGVQHASQPLDSHLMLNDGVLSLRRILHENLKSAQFALLSACQTATGDEALVSESIHLAGGFMAAGFKGVIGTLWSMADDDAPMVTEEVYKAMITDGNVDITKAAEGLDRAVRRMREKDYPPYRWMPFIHVGV</sequence>
<dbReference type="eggNOG" id="KOG4626">
    <property type="taxonomic scope" value="Eukaryota"/>
</dbReference>